<gene>
    <name evidence="1" type="ORF">GOQ20_03870</name>
</gene>
<dbReference type="RefSeq" id="WP_167845484.1">
    <property type="nucleotide sequence ID" value="NZ_CP047225.1"/>
</dbReference>
<name>A0A6H0V2F9_9BACT</name>
<evidence type="ECO:0000313" key="2">
    <source>
        <dbReference type="Proteomes" id="UP000503310"/>
    </source>
</evidence>
<evidence type="ECO:0000313" key="1">
    <source>
        <dbReference type="EMBL" id="QIW62530.1"/>
    </source>
</evidence>
<protein>
    <submittedName>
        <fullName evidence="1">Uncharacterized protein</fullName>
    </submittedName>
</protein>
<dbReference type="Proteomes" id="UP000503310">
    <property type="component" value="Chromosome"/>
</dbReference>
<dbReference type="EMBL" id="CP047225">
    <property type="protein sequence ID" value="QIW62530.1"/>
    <property type="molecule type" value="Genomic_DNA"/>
</dbReference>
<proteinExistence type="predicted"/>
<sequence length="96" mass="11539">MKIKEDKNLINETDFMDFVYEPIKVTFWGGEEKTGYLTTIPVKFPLVSYIARYMLLPFEWSTVMPTVFAWEMVKQITDLKSNIDYKREKDKTKWKN</sequence>
<dbReference type="AlphaFoldDB" id="A0A6H0V2F9"/>
<reference evidence="1 2" key="1">
    <citation type="submission" date="2019-12" db="EMBL/GenBank/DDBJ databases">
        <title>Sequencing and analysis of the whole genome of Mycoplasma gallinaceum strain Peacock20181011.</title>
        <authorList>
            <person name="Liu X."/>
            <person name="Qin Z."/>
            <person name="Xu H."/>
        </authorList>
    </citation>
    <scope>NUCLEOTIDE SEQUENCE [LARGE SCALE GENOMIC DNA]</scope>
    <source>
        <strain evidence="1 2">Peacock20181011</strain>
    </source>
</reference>
<organism evidence="1 2">
    <name type="scientific">Mycoplasmopsis gallinacea</name>
    <dbReference type="NCBI Taxonomy" id="29556"/>
    <lineage>
        <taxon>Bacteria</taxon>
        <taxon>Bacillati</taxon>
        <taxon>Mycoplasmatota</taxon>
        <taxon>Mycoplasmoidales</taxon>
        <taxon>Metamycoplasmataceae</taxon>
        <taxon>Mycoplasmopsis</taxon>
    </lineage>
</organism>
<accession>A0A6H0V2F9</accession>